<gene>
    <name evidence="1" type="ORF">CFP56_039764</name>
</gene>
<reference evidence="1" key="2">
    <citation type="journal article" date="2018" name="Sci. Data">
        <title>The draft genome sequence of cork oak.</title>
        <authorList>
            <person name="Ramos A.M."/>
            <person name="Usie A."/>
            <person name="Barbosa P."/>
            <person name="Barros P.M."/>
            <person name="Capote T."/>
            <person name="Chaves I."/>
            <person name="Simoes F."/>
            <person name="Abreu I."/>
            <person name="Carrasquinho I."/>
            <person name="Faro C."/>
            <person name="Guimaraes J.B."/>
            <person name="Mendonca D."/>
            <person name="Nobrega F."/>
            <person name="Rodrigues L."/>
            <person name="Saibo N.J.M."/>
            <person name="Varela M.C."/>
            <person name="Egas C."/>
            <person name="Matos J."/>
            <person name="Miguel C.M."/>
            <person name="Oliveira M.M."/>
            <person name="Ricardo C.P."/>
            <person name="Goncalves S."/>
        </authorList>
    </citation>
    <scope>NUCLEOTIDE SEQUENCE [LARGE SCALE GENOMIC DNA]</scope>
    <source>
        <strain evidence="1">HL8</strain>
    </source>
</reference>
<name>A0AAW0MAJ5_QUESU</name>
<reference evidence="1" key="1">
    <citation type="submission" date="2017-12" db="EMBL/GenBank/DDBJ databases">
        <authorList>
            <person name="Barbosa P."/>
            <person name="Usie A."/>
            <person name="Ramos A.M."/>
        </authorList>
    </citation>
    <scope>NUCLEOTIDE SEQUENCE</scope>
    <source>
        <strain evidence="1">HL8</strain>
        <tissue evidence="1">Leaves</tissue>
    </source>
</reference>
<proteinExistence type="predicted"/>
<organism evidence="1">
    <name type="scientific">Quercus suber</name>
    <name type="common">Cork oak</name>
    <dbReference type="NCBI Taxonomy" id="58331"/>
    <lineage>
        <taxon>Eukaryota</taxon>
        <taxon>Viridiplantae</taxon>
        <taxon>Streptophyta</taxon>
        <taxon>Embryophyta</taxon>
        <taxon>Tracheophyta</taxon>
        <taxon>Spermatophyta</taxon>
        <taxon>Magnoliopsida</taxon>
        <taxon>eudicotyledons</taxon>
        <taxon>Gunneridae</taxon>
        <taxon>Pentapetalae</taxon>
        <taxon>rosids</taxon>
        <taxon>fabids</taxon>
        <taxon>Fagales</taxon>
        <taxon>Fagaceae</taxon>
        <taxon>Quercus</taxon>
    </lineage>
</organism>
<dbReference type="EMBL" id="PKMF04000007">
    <property type="protein sequence ID" value="KAK7860381.1"/>
    <property type="molecule type" value="Genomic_DNA"/>
</dbReference>
<comment type="caution">
    <text evidence="1">The sequence shown here is derived from an EMBL/GenBank/DDBJ whole genome shotgun (WGS) entry which is preliminary data.</text>
</comment>
<dbReference type="AlphaFoldDB" id="A0AAW0MAJ5"/>
<sequence length="94" mass="11137">MECLQFVLLLNLNGDHGFMESDIQATKILFYFPLYWSETRSHIHLQQVLNPRTAVYCEDKGILWNKLSIVRTRNLMEQLHETIFSHMLPHAGRH</sequence>
<evidence type="ECO:0000313" key="1">
    <source>
        <dbReference type="EMBL" id="KAK7860381.1"/>
    </source>
</evidence>
<reference evidence="1" key="3">
    <citation type="submission" date="2023-07" db="EMBL/GenBank/DDBJ databases">
        <title>An improved reference 1 genome and first organelle genomes of Quercus suber.</title>
        <authorList>
            <consortium name="Genosuber Consortium"/>
            <person name="Usie A."/>
            <person name="Serra O."/>
            <person name="Barros P."/>
        </authorList>
    </citation>
    <scope>NUCLEOTIDE SEQUENCE</scope>
    <source>
        <strain evidence="1">HL8</strain>
        <tissue evidence="1">Leaves</tissue>
    </source>
</reference>
<protein>
    <submittedName>
        <fullName evidence="1">Uncharacterized protein</fullName>
    </submittedName>
</protein>
<accession>A0AAW0MAJ5</accession>